<accession>A0AAF0BT31</accession>
<gene>
    <name evidence="1" type="ORF">PO878_17230</name>
</gene>
<dbReference type="AlphaFoldDB" id="A0AAF0BT31"/>
<evidence type="ECO:0008006" key="3">
    <source>
        <dbReference type="Google" id="ProtNLM"/>
    </source>
</evidence>
<reference evidence="1" key="1">
    <citation type="submission" date="2023-01" db="EMBL/GenBank/DDBJ databases">
        <title>The diversity of Class Acidimicrobiia in South China Sea sediment environments and the proposal of Iamia marina sp. nov., a novel species of the genus Iamia.</title>
        <authorList>
            <person name="He Y."/>
            <person name="Tian X."/>
        </authorList>
    </citation>
    <scope>NUCLEOTIDE SEQUENCE</scope>
    <source>
        <strain evidence="1">DSM 19957</strain>
    </source>
</reference>
<protein>
    <recommendedName>
        <fullName evidence="3">AlpA family phage regulatory protein</fullName>
    </recommendedName>
</protein>
<dbReference type="Proteomes" id="UP001216390">
    <property type="component" value="Chromosome"/>
</dbReference>
<dbReference type="EMBL" id="CP116942">
    <property type="protein sequence ID" value="WCO66247.1"/>
    <property type="molecule type" value="Genomic_DNA"/>
</dbReference>
<dbReference type="KEGG" id="ima:PO878_17230"/>
<name>A0AAF0BT31_9ACTN</name>
<keyword evidence="2" id="KW-1185">Reference proteome</keyword>
<proteinExistence type="predicted"/>
<organism evidence="1 2">
    <name type="scientific">Iamia majanohamensis</name>
    <dbReference type="NCBI Taxonomy" id="467976"/>
    <lineage>
        <taxon>Bacteria</taxon>
        <taxon>Bacillati</taxon>
        <taxon>Actinomycetota</taxon>
        <taxon>Acidimicrobiia</taxon>
        <taxon>Acidimicrobiales</taxon>
        <taxon>Iamiaceae</taxon>
        <taxon>Iamia</taxon>
    </lineage>
</organism>
<sequence>MGRMVDAGDLVDAVLIAERLGLSHSQNVHKLRERHEDFPAPVATLGRLRIWLWSEIEAWARATGRLR</sequence>
<evidence type="ECO:0000313" key="1">
    <source>
        <dbReference type="EMBL" id="WCO66247.1"/>
    </source>
</evidence>
<evidence type="ECO:0000313" key="2">
    <source>
        <dbReference type="Proteomes" id="UP001216390"/>
    </source>
</evidence>
<dbReference type="RefSeq" id="WP_272735771.1">
    <property type="nucleotide sequence ID" value="NZ_CP116942.1"/>
</dbReference>